<dbReference type="WBParaSite" id="Pan_g1502.t1">
    <property type="protein sequence ID" value="Pan_g1502.t1"/>
    <property type="gene ID" value="Pan_g1502"/>
</dbReference>
<reference evidence="3" key="2">
    <citation type="submission" date="2020-10" db="UniProtKB">
        <authorList>
            <consortium name="WormBaseParasite"/>
        </authorList>
    </citation>
    <scope>IDENTIFICATION</scope>
</reference>
<dbReference type="AlphaFoldDB" id="A0A7E4V096"/>
<dbReference type="GO" id="GO:0005737">
    <property type="term" value="C:cytoplasm"/>
    <property type="evidence" value="ECO:0007669"/>
    <property type="project" value="TreeGrafter"/>
</dbReference>
<dbReference type="Proteomes" id="UP000492821">
    <property type="component" value="Unassembled WGS sequence"/>
</dbReference>
<organism evidence="2 3">
    <name type="scientific">Panagrellus redivivus</name>
    <name type="common">Microworm</name>
    <dbReference type="NCBI Taxonomy" id="6233"/>
    <lineage>
        <taxon>Eukaryota</taxon>
        <taxon>Metazoa</taxon>
        <taxon>Ecdysozoa</taxon>
        <taxon>Nematoda</taxon>
        <taxon>Chromadorea</taxon>
        <taxon>Rhabditida</taxon>
        <taxon>Tylenchina</taxon>
        <taxon>Panagrolaimomorpha</taxon>
        <taxon>Panagrolaimoidea</taxon>
        <taxon>Panagrolaimidae</taxon>
        <taxon>Panagrellus</taxon>
    </lineage>
</organism>
<evidence type="ECO:0000313" key="3">
    <source>
        <dbReference type="WBParaSite" id="Pan_g1502.t1"/>
    </source>
</evidence>
<comment type="similarity">
    <text evidence="1">Belongs to the MYG1 family.</text>
</comment>
<protein>
    <submittedName>
        <fullName evidence="3">UPF0160 protein MYG1, mitochondrial</fullName>
    </submittedName>
</protein>
<evidence type="ECO:0000256" key="1">
    <source>
        <dbReference type="ARBA" id="ARBA00010105"/>
    </source>
</evidence>
<proteinExistence type="inferred from homology"/>
<reference evidence="2" key="1">
    <citation type="journal article" date="2013" name="Genetics">
        <title>The draft genome and transcriptome of Panagrellus redivivus are shaped by the harsh demands of a free-living lifestyle.</title>
        <authorList>
            <person name="Srinivasan J."/>
            <person name="Dillman A.R."/>
            <person name="Macchietto M.G."/>
            <person name="Heikkinen L."/>
            <person name="Lakso M."/>
            <person name="Fracchia K.M."/>
            <person name="Antoshechkin I."/>
            <person name="Mortazavi A."/>
            <person name="Wong G."/>
            <person name="Sternberg P.W."/>
        </authorList>
    </citation>
    <scope>NUCLEOTIDE SEQUENCE [LARGE SCALE GENOMIC DNA]</scope>
    <source>
        <strain evidence="2">MT8872</strain>
    </source>
</reference>
<sequence>MARIGTHDGKFHTDEVLACFFLRSLEQYKNAPVIRSRNPEVLETCDIVVDVGGVYDPKKLKFDHHQREFNETMKSLGTLDFDTKLSSAGLVYNHFGREVIASLLKLDSTQSPVIDVLYAKMYENFVHAVDAIDNGIEQFDGPPRYKLSSTLNSRVGNLNPAWNQEDANPETQFDKAMKVVGREFTEQLSYLFHSFLPARQLVLDAIENREKNHISGKIVVFANGSCPWKEHLLEIEAEQKLQDKGLTYAVFGDKGGSWRVQAIPVDANSTFENRAPLPEAWRGFRDEKLSDIVGVPDCVFVHISGFIGGHKTREGAIQMAEKALILLGLWSPRA</sequence>
<dbReference type="Pfam" id="PF03690">
    <property type="entry name" value="MYG1_exonuc"/>
    <property type="match status" value="1"/>
</dbReference>
<keyword evidence="2" id="KW-1185">Reference proteome</keyword>
<dbReference type="PANTHER" id="PTHR11215">
    <property type="entry name" value="METAL DEPENDENT HYDROLASE - RELATED"/>
    <property type="match status" value="1"/>
</dbReference>
<evidence type="ECO:0000313" key="2">
    <source>
        <dbReference type="Proteomes" id="UP000492821"/>
    </source>
</evidence>
<accession>A0A7E4V096</accession>
<name>A0A7E4V096_PANRE</name>
<dbReference type="InterPro" id="IPR003226">
    <property type="entry name" value="MYG1_exonuclease"/>
</dbReference>
<dbReference type="GO" id="GO:0005634">
    <property type="term" value="C:nucleus"/>
    <property type="evidence" value="ECO:0007669"/>
    <property type="project" value="TreeGrafter"/>
</dbReference>
<dbReference type="PANTHER" id="PTHR11215:SF1">
    <property type="entry name" value="MYG1 EXONUCLEASE"/>
    <property type="match status" value="1"/>
</dbReference>